<dbReference type="EMBL" id="PKMF04000730">
    <property type="protein sequence ID" value="KAK7820628.1"/>
    <property type="molecule type" value="Genomic_DNA"/>
</dbReference>
<reference evidence="1 2" key="1">
    <citation type="journal article" date="2018" name="Sci. Data">
        <title>The draft genome sequence of cork oak.</title>
        <authorList>
            <person name="Ramos A.M."/>
            <person name="Usie A."/>
            <person name="Barbosa P."/>
            <person name="Barros P.M."/>
            <person name="Capote T."/>
            <person name="Chaves I."/>
            <person name="Simoes F."/>
            <person name="Abreu I."/>
            <person name="Carrasquinho I."/>
            <person name="Faro C."/>
            <person name="Guimaraes J.B."/>
            <person name="Mendonca D."/>
            <person name="Nobrega F."/>
            <person name="Rodrigues L."/>
            <person name="Saibo N.J.M."/>
            <person name="Varela M.C."/>
            <person name="Egas C."/>
            <person name="Matos J."/>
            <person name="Miguel C.M."/>
            <person name="Oliveira M.M."/>
            <person name="Ricardo C.P."/>
            <person name="Goncalves S."/>
        </authorList>
    </citation>
    <scope>NUCLEOTIDE SEQUENCE [LARGE SCALE GENOMIC DNA]</scope>
    <source>
        <strain evidence="2">cv. HL8</strain>
    </source>
</reference>
<dbReference type="PANTHER" id="PTHR33318">
    <property type="entry name" value="ASPARTYL/GLUTAMYL-TRNA(ASN/GLN) AMIDOTRANSFERASE SUBUNIT"/>
    <property type="match status" value="1"/>
</dbReference>
<evidence type="ECO:0000313" key="2">
    <source>
        <dbReference type="Proteomes" id="UP000237347"/>
    </source>
</evidence>
<gene>
    <name evidence="1" type="ORF">CFP56_038648</name>
</gene>
<dbReference type="Proteomes" id="UP000237347">
    <property type="component" value="Unassembled WGS sequence"/>
</dbReference>
<proteinExistence type="predicted"/>
<dbReference type="PANTHER" id="PTHR33318:SF16">
    <property type="entry name" value="FK506-BINDING NUCLEAR-LIKE PROTEIN"/>
    <property type="match status" value="1"/>
</dbReference>
<name>A0AAW0J253_QUESU</name>
<dbReference type="GO" id="GO:0007142">
    <property type="term" value="P:male meiosis II"/>
    <property type="evidence" value="ECO:0007669"/>
    <property type="project" value="InterPro"/>
</dbReference>
<accession>A0AAW0J253</accession>
<keyword evidence="2" id="KW-1185">Reference proteome</keyword>
<evidence type="ECO:0000313" key="1">
    <source>
        <dbReference type="EMBL" id="KAK7820628.1"/>
    </source>
</evidence>
<dbReference type="AlphaFoldDB" id="A0AAW0J253"/>
<comment type="caution">
    <text evidence="1">The sequence shown here is derived from an EMBL/GenBank/DDBJ whole genome shotgun (WGS) entry which is preliminary data.</text>
</comment>
<sequence length="163" mass="18375">MGCFLACFGFSNKRKRRVHANKTYEPIPTDYSLLESDDEGEKGKKVSLTRLAKDKINVNPLSASNARDRSQYVHSVLNPIENLSQWKAVKAKTAPPKHQRKENIELKEEPLKFISSKPILDPLPFSNPSQSKPLMQEIAVDSSLSSWLVLPKSNRSEITTHCS</sequence>
<dbReference type="InterPro" id="IPR039300">
    <property type="entry name" value="JASON"/>
</dbReference>
<organism evidence="1 2">
    <name type="scientific">Quercus suber</name>
    <name type="common">Cork oak</name>
    <dbReference type="NCBI Taxonomy" id="58331"/>
    <lineage>
        <taxon>Eukaryota</taxon>
        <taxon>Viridiplantae</taxon>
        <taxon>Streptophyta</taxon>
        <taxon>Embryophyta</taxon>
        <taxon>Tracheophyta</taxon>
        <taxon>Spermatophyta</taxon>
        <taxon>Magnoliopsida</taxon>
        <taxon>eudicotyledons</taxon>
        <taxon>Gunneridae</taxon>
        <taxon>Pentapetalae</taxon>
        <taxon>rosids</taxon>
        <taxon>fabids</taxon>
        <taxon>Fagales</taxon>
        <taxon>Fagaceae</taxon>
        <taxon>Quercus</taxon>
    </lineage>
</organism>
<protein>
    <submittedName>
        <fullName evidence="1">Uncharacterized protein</fullName>
    </submittedName>
</protein>